<dbReference type="RefSeq" id="WP_283755067.1">
    <property type="nucleotide sequence ID" value="NZ_JAQOSP010000109.1"/>
</dbReference>
<name>A0ABT7AWM9_9CYAN</name>
<protein>
    <submittedName>
        <fullName evidence="1">Uncharacterized protein</fullName>
    </submittedName>
</protein>
<sequence length="41" mass="4680">MKQSHQFWKLLRRNPDIDIATTTVYVGANGRSPLQPCPILN</sequence>
<proteinExistence type="predicted"/>
<organism evidence="1 2">
    <name type="scientific">Roseofilum acuticapitatum BLCC-M154</name>
    <dbReference type="NCBI Taxonomy" id="3022444"/>
    <lineage>
        <taxon>Bacteria</taxon>
        <taxon>Bacillati</taxon>
        <taxon>Cyanobacteriota</taxon>
        <taxon>Cyanophyceae</taxon>
        <taxon>Desertifilales</taxon>
        <taxon>Desertifilaceae</taxon>
        <taxon>Roseofilum</taxon>
        <taxon>Roseofilum acuticapitatum</taxon>
    </lineage>
</organism>
<evidence type="ECO:0000313" key="1">
    <source>
        <dbReference type="EMBL" id="MDJ1171313.1"/>
    </source>
</evidence>
<evidence type="ECO:0000313" key="2">
    <source>
        <dbReference type="Proteomes" id="UP001235303"/>
    </source>
</evidence>
<reference evidence="1 2" key="1">
    <citation type="submission" date="2023-01" db="EMBL/GenBank/DDBJ databases">
        <title>Novel diversity within Roseofilum (Cyanobacteria; Desertifilaceae) from marine benthic mats with descriptions of four novel species.</title>
        <authorList>
            <person name="Wang Y."/>
            <person name="Berthold D.E."/>
            <person name="Hu J."/>
            <person name="Lefler F.W."/>
            <person name="Laughinghouse H.D. IV."/>
        </authorList>
    </citation>
    <scope>NUCLEOTIDE SEQUENCE [LARGE SCALE GENOMIC DNA]</scope>
    <source>
        <strain evidence="1 2">BLCC-M154</strain>
    </source>
</reference>
<keyword evidence="2" id="KW-1185">Reference proteome</keyword>
<accession>A0ABT7AWM9</accession>
<dbReference type="EMBL" id="JAQOSP010000109">
    <property type="protein sequence ID" value="MDJ1171313.1"/>
    <property type="molecule type" value="Genomic_DNA"/>
</dbReference>
<comment type="caution">
    <text evidence="1">The sequence shown here is derived from an EMBL/GenBank/DDBJ whole genome shotgun (WGS) entry which is preliminary data.</text>
</comment>
<gene>
    <name evidence="1" type="ORF">PMG71_17935</name>
</gene>
<dbReference type="Proteomes" id="UP001235303">
    <property type="component" value="Unassembled WGS sequence"/>
</dbReference>